<dbReference type="Proteomes" id="UP001303115">
    <property type="component" value="Unassembled WGS sequence"/>
</dbReference>
<comment type="caution">
    <text evidence="2">The sequence shown here is derived from an EMBL/GenBank/DDBJ whole genome shotgun (WGS) entry which is preliminary data.</text>
</comment>
<sequence length="155" mass="16456">MVGLMKVFASAALLAQGALASPTLATRGEGIHILNCWPFGGAGVPQTWLSVVVYCANDSDCSNPSYSPPAENVCVKSSSGTANNYHTWEGGQQSCTFPSGVKFTWNIPSGAQSQPNYSSVGSGSNGYRSFAGFKDDHSGSAPYNYHSCEKLYYYI</sequence>
<protein>
    <submittedName>
        <fullName evidence="2">Uncharacterized protein</fullName>
    </submittedName>
</protein>
<name>A0AAN6SQ42_9PEZI</name>
<proteinExistence type="predicted"/>
<feature type="signal peptide" evidence="1">
    <location>
        <begin position="1"/>
        <end position="20"/>
    </location>
</feature>
<accession>A0AAN6SQ42</accession>
<evidence type="ECO:0000256" key="1">
    <source>
        <dbReference type="SAM" id="SignalP"/>
    </source>
</evidence>
<evidence type="ECO:0000313" key="2">
    <source>
        <dbReference type="EMBL" id="KAK4038135.1"/>
    </source>
</evidence>
<organism evidence="2 3">
    <name type="scientific">Parachaetomium inaequale</name>
    <dbReference type="NCBI Taxonomy" id="2588326"/>
    <lineage>
        <taxon>Eukaryota</taxon>
        <taxon>Fungi</taxon>
        <taxon>Dikarya</taxon>
        <taxon>Ascomycota</taxon>
        <taxon>Pezizomycotina</taxon>
        <taxon>Sordariomycetes</taxon>
        <taxon>Sordariomycetidae</taxon>
        <taxon>Sordariales</taxon>
        <taxon>Chaetomiaceae</taxon>
        <taxon>Parachaetomium</taxon>
    </lineage>
</organism>
<dbReference type="AlphaFoldDB" id="A0AAN6SQ42"/>
<reference evidence="3" key="1">
    <citation type="journal article" date="2023" name="Mol. Phylogenet. Evol.">
        <title>Genome-scale phylogeny and comparative genomics of the fungal order Sordariales.</title>
        <authorList>
            <person name="Hensen N."/>
            <person name="Bonometti L."/>
            <person name="Westerberg I."/>
            <person name="Brannstrom I.O."/>
            <person name="Guillou S."/>
            <person name="Cros-Aarteil S."/>
            <person name="Calhoun S."/>
            <person name="Haridas S."/>
            <person name="Kuo A."/>
            <person name="Mondo S."/>
            <person name="Pangilinan J."/>
            <person name="Riley R."/>
            <person name="LaButti K."/>
            <person name="Andreopoulos B."/>
            <person name="Lipzen A."/>
            <person name="Chen C."/>
            <person name="Yan M."/>
            <person name="Daum C."/>
            <person name="Ng V."/>
            <person name="Clum A."/>
            <person name="Steindorff A."/>
            <person name="Ohm R.A."/>
            <person name="Martin F."/>
            <person name="Silar P."/>
            <person name="Natvig D.O."/>
            <person name="Lalanne C."/>
            <person name="Gautier V."/>
            <person name="Ament-Velasquez S.L."/>
            <person name="Kruys A."/>
            <person name="Hutchinson M.I."/>
            <person name="Powell A.J."/>
            <person name="Barry K."/>
            <person name="Miller A.N."/>
            <person name="Grigoriev I.V."/>
            <person name="Debuchy R."/>
            <person name="Gladieux P."/>
            <person name="Hiltunen Thoren M."/>
            <person name="Johannesson H."/>
        </authorList>
    </citation>
    <scope>NUCLEOTIDE SEQUENCE [LARGE SCALE GENOMIC DNA]</scope>
    <source>
        <strain evidence="3">CBS 284.82</strain>
    </source>
</reference>
<evidence type="ECO:0000313" key="3">
    <source>
        <dbReference type="Proteomes" id="UP001303115"/>
    </source>
</evidence>
<keyword evidence="1" id="KW-0732">Signal</keyword>
<gene>
    <name evidence="2" type="ORF">C8A01DRAFT_48192</name>
</gene>
<dbReference type="EMBL" id="MU854438">
    <property type="protein sequence ID" value="KAK4038135.1"/>
    <property type="molecule type" value="Genomic_DNA"/>
</dbReference>
<keyword evidence="3" id="KW-1185">Reference proteome</keyword>
<feature type="chain" id="PRO_5042882626" evidence="1">
    <location>
        <begin position="21"/>
        <end position="155"/>
    </location>
</feature>